<accession>A0A426XBE3</accession>
<dbReference type="AlphaFoldDB" id="A0A426XBE3"/>
<dbReference type="Proteomes" id="UP000287651">
    <property type="component" value="Unassembled WGS sequence"/>
</dbReference>
<sequence>MTEELLQTGLAKVKSIHRVDAIRKSPGVRRKLIEVIESLPGWRKGVCQKKTETPKDCREIRATGSTFRRVNRSYPGIRATELPKPMGEPPVPRFFGYDWILALILKPI</sequence>
<reference evidence="1 2" key="1">
    <citation type="journal article" date="2014" name="Agronomy (Basel)">
        <title>A Draft Genome Sequence for Ensete ventricosum, the Drought-Tolerant Tree Against Hunger.</title>
        <authorList>
            <person name="Harrison J."/>
            <person name="Moore K.A."/>
            <person name="Paszkiewicz K."/>
            <person name="Jones T."/>
            <person name="Grant M."/>
            <person name="Ambacheew D."/>
            <person name="Muzemil S."/>
            <person name="Studholme D.J."/>
        </authorList>
    </citation>
    <scope>NUCLEOTIDE SEQUENCE [LARGE SCALE GENOMIC DNA]</scope>
</reference>
<dbReference type="EMBL" id="AMZH03023131">
    <property type="protein sequence ID" value="RRT36787.1"/>
    <property type="molecule type" value="Genomic_DNA"/>
</dbReference>
<name>A0A426XBE3_ENSVE</name>
<evidence type="ECO:0000313" key="1">
    <source>
        <dbReference type="EMBL" id="RRT36787.1"/>
    </source>
</evidence>
<protein>
    <submittedName>
        <fullName evidence="1">Uncharacterized protein</fullName>
    </submittedName>
</protein>
<proteinExistence type="predicted"/>
<gene>
    <name evidence="1" type="ORF">B296_00034345</name>
</gene>
<organism evidence="1 2">
    <name type="scientific">Ensete ventricosum</name>
    <name type="common">Abyssinian banana</name>
    <name type="synonym">Musa ensete</name>
    <dbReference type="NCBI Taxonomy" id="4639"/>
    <lineage>
        <taxon>Eukaryota</taxon>
        <taxon>Viridiplantae</taxon>
        <taxon>Streptophyta</taxon>
        <taxon>Embryophyta</taxon>
        <taxon>Tracheophyta</taxon>
        <taxon>Spermatophyta</taxon>
        <taxon>Magnoliopsida</taxon>
        <taxon>Liliopsida</taxon>
        <taxon>Zingiberales</taxon>
        <taxon>Musaceae</taxon>
        <taxon>Ensete</taxon>
    </lineage>
</organism>
<comment type="caution">
    <text evidence="1">The sequence shown here is derived from an EMBL/GenBank/DDBJ whole genome shotgun (WGS) entry which is preliminary data.</text>
</comment>
<evidence type="ECO:0000313" key="2">
    <source>
        <dbReference type="Proteomes" id="UP000287651"/>
    </source>
</evidence>